<evidence type="ECO:0000256" key="4">
    <source>
        <dbReference type="ARBA" id="ARBA00022679"/>
    </source>
</evidence>
<accession>A0A1Y3UNI4</accession>
<protein>
    <recommendedName>
        <fullName evidence="9">DNA polymerase III beta sliding clamp central domain-containing protein</fullName>
    </recommendedName>
</protein>
<dbReference type="PANTHER" id="PTHR30478:SF0">
    <property type="entry name" value="BETA SLIDING CLAMP"/>
    <property type="match status" value="1"/>
</dbReference>
<gene>
    <name evidence="10" type="ORF">B5G22_00055</name>
</gene>
<evidence type="ECO:0000313" key="10">
    <source>
        <dbReference type="EMBL" id="OUN50362.1"/>
    </source>
</evidence>
<comment type="subcellular location">
    <subcellularLocation>
        <location evidence="1">Cytoplasm</location>
    </subcellularLocation>
</comment>
<proteinExistence type="inferred from homology"/>
<dbReference type="GO" id="GO:0009360">
    <property type="term" value="C:DNA polymerase III complex"/>
    <property type="evidence" value="ECO:0007669"/>
    <property type="project" value="InterPro"/>
</dbReference>
<dbReference type="GO" id="GO:0003887">
    <property type="term" value="F:DNA-directed DNA polymerase activity"/>
    <property type="evidence" value="ECO:0007669"/>
    <property type="project" value="UniProtKB-KW"/>
</dbReference>
<dbReference type="Gene3D" id="3.10.150.10">
    <property type="entry name" value="DNA Polymerase III, subunit A, domain 2"/>
    <property type="match status" value="1"/>
</dbReference>
<organism evidence="10 11">
    <name type="scientific">Limosilactobacillus reuteri</name>
    <name type="common">Lactobacillus reuteri</name>
    <dbReference type="NCBI Taxonomy" id="1598"/>
    <lineage>
        <taxon>Bacteria</taxon>
        <taxon>Bacillati</taxon>
        <taxon>Bacillota</taxon>
        <taxon>Bacilli</taxon>
        <taxon>Lactobacillales</taxon>
        <taxon>Lactobacillaceae</taxon>
        <taxon>Limosilactobacillus</taxon>
    </lineage>
</organism>
<name>A0A1Y3UNI4_LIMRT</name>
<dbReference type="GO" id="GO:0008408">
    <property type="term" value="F:3'-5' exonuclease activity"/>
    <property type="evidence" value="ECO:0007669"/>
    <property type="project" value="InterPro"/>
</dbReference>
<dbReference type="RefSeq" id="WP_087214200.1">
    <property type="nucleotide sequence ID" value="NZ_NFHN01000001.1"/>
</dbReference>
<dbReference type="InterPro" id="IPR022637">
    <property type="entry name" value="DNA_polIII_beta_cen"/>
</dbReference>
<reference evidence="11" key="1">
    <citation type="submission" date="2017-04" db="EMBL/GenBank/DDBJ databases">
        <title>Function of individual gut microbiota members based on whole genome sequencing of pure cultures obtained from chicken caecum.</title>
        <authorList>
            <person name="Medvecky M."/>
            <person name="Cejkova D."/>
            <person name="Polansky O."/>
            <person name="Karasova D."/>
            <person name="Kubasova T."/>
            <person name="Cizek A."/>
            <person name="Rychlik I."/>
        </authorList>
    </citation>
    <scope>NUCLEOTIDE SEQUENCE [LARGE SCALE GENOMIC DNA]</scope>
    <source>
        <strain evidence="11">An71</strain>
    </source>
</reference>
<keyword evidence="7" id="KW-0239">DNA-directed DNA polymerase</keyword>
<sequence length="280" mass="31530">MNTQTLLNNVATTTNNDAIIVNAKEFLKALRFVAVGVSTKKSRPTLMNIHVGINENELVLGATDSHKLTYLKVGASIPSELSSKEFLVDGKFAKNLSKTPTKHGEYLLIKPEFNSNGRSVGKVTFIDGNNEIFIDNHGSDDFYPELERVIPDRTYFSFETRKKELLPVLKELKKFTNAKDGNVVRLEIQDNSGVVIGVDGNDSSIQEIKQKNLFIDEKHIVENDKGLNFEINFNLKYLIELVQKCDSTEFLKFSFSGTLRPFTFIRENAGIGEICPIRTY</sequence>
<dbReference type="Pfam" id="PF02767">
    <property type="entry name" value="DNA_pol3_beta_2"/>
    <property type="match status" value="1"/>
</dbReference>
<keyword evidence="4" id="KW-0808">Transferase</keyword>
<evidence type="ECO:0000256" key="1">
    <source>
        <dbReference type="ARBA" id="ARBA00004496"/>
    </source>
</evidence>
<dbReference type="GO" id="GO:0003677">
    <property type="term" value="F:DNA binding"/>
    <property type="evidence" value="ECO:0007669"/>
    <property type="project" value="UniProtKB-KW"/>
</dbReference>
<evidence type="ECO:0000313" key="11">
    <source>
        <dbReference type="Proteomes" id="UP000195868"/>
    </source>
</evidence>
<evidence type="ECO:0000256" key="2">
    <source>
        <dbReference type="ARBA" id="ARBA00010752"/>
    </source>
</evidence>
<comment type="similarity">
    <text evidence="2">Belongs to the beta sliding clamp family.</text>
</comment>
<dbReference type="Proteomes" id="UP000195868">
    <property type="component" value="Unassembled WGS sequence"/>
</dbReference>
<dbReference type="GO" id="GO:0005737">
    <property type="term" value="C:cytoplasm"/>
    <property type="evidence" value="ECO:0007669"/>
    <property type="project" value="UniProtKB-SubCell"/>
</dbReference>
<evidence type="ECO:0000256" key="3">
    <source>
        <dbReference type="ARBA" id="ARBA00022490"/>
    </source>
</evidence>
<keyword evidence="8" id="KW-0238">DNA-binding</keyword>
<dbReference type="SUPFAM" id="SSF55979">
    <property type="entry name" value="DNA clamp"/>
    <property type="match status" value="2"/>
</dbReference>
<dbReference type="EMBL" id="NFHN01000001">
    <property type="protein sequence ID" value="OUN50362.1"/>
    <property type="molecule type" value="Genomic_DNA"/>
</dbReference>
<dbReference type="InterPro" id="IPR001001">
    <property type="entry name" value="DNA_polIII_beta"/>
</dbReference>
<evidence type="ECO:0000256" key="7">
    <source>
        <dbReference type="ARBA" id="ARBA00022932"/>
    </source>
</evidence>
<comment type="caution">
    <text evidence="10">The sequence shown here is derived from an EMBL/GenBank/DDBJ whole genome shotgun (WGS) entry which is preliminary data.</text>
</comment>
<keyword evidence="6" id="KW-0235">DNA replication</keyword>
<dbReference type="GO" id="GO:0006271">
    <property type="term" value="P:DNA strand elongation involved in DNA replication"/>
    <property type="evidence" value="ECO:0007669"/>
    <property type="project" value="TreeGrafter"/>
</dbReference>
<evidence type="ECO:0000259" key="9">
    <source>
        <dbReference type="Pfam" id="PF02767"/>
    </source>
</evidence>
<dbReference type="InterPro" id="IPR046938">
    <property type="entry name" value="DNA_clamp_sf"/>
</dbReference>
<evidence type="ECO:0000256" key="8">
    <source>
        <dbReference type="ARBA" id="ARBA00023125"/>
    </source>
</evidence>
<dbReference type="AlphaFoldDB" id="A0A1Y3UNI4"/>
<keyword evidence="5" id="KW-0548">Nucleotidyltransferase</keyword>
<evidence type="ECO:0000256" key="5">
    <source>
        <dbReference type="ARBA" id="ARBA00022695"/>
    </source>
</evidence>
<feature type="domain" description="DNA polymerase III beta sliding clamp central" evidence="9">
    <location>
        <begin position="21"/>
        <end position="109"/>
    </location>
</feature>
<dbReference type="Gene3D" id="3.70.10.10">
    <property type="match status" value="1"/>
</dbReference>
<dbReference type="PANTHER" id="PTHR30478">
    <property type="entry name" value="DNA POLYMERASE III SUBUNIT BETA"/>
    <property type="match status" value="1"/>
</dbReference>
<keyword evidence="3" id="KW-0963">Cytoplasm</keyword>
<evidence type="ECO:0000256" key="6">
    <source>
        <dbReference type="ARBA" id="ARBA00022705"/>
    </source>
</evidence>